<feature type="domain" description="DNA replication/recombination mediator RecO N-terminal" evidence="8">
    <location>
        <begin position="1"/>
        <end position="80"/>
    </location>
</feature>
<dbReference type="Pfam" id="PF11967">
    <property type="entry name" value="RecO_N"/>
    <property type="match status" value="1"/>
</dbReference>
<gene>
    <name evidence="7" type="primary">recO</name>
    <name evidence="9" type="ORF">BAU17_07610</name>
</gene>
<evidence type="ECO:0000256" key="6">
    <source>
        <dbReference type="ARBA" id="ARBA00033409"/>
    </source>
</evidence>
<dbReference type="NCBIfam" id="TIGR00613">
    <property type="entry name" value="reco"/>
    <property type="match status" value="1"/>
</dbReference>
<evidence type="ECO:0000259" key="8">
    <source>
        <dbReference type="Pfam" id="PF11967"/>
    </source>
</evidence>
<sequence length="261" mass="30006">MSIAESKGIILFSKNHKEKDKLVKIFTESAGKQMFYVRGAHRKNNPLAPALLPYTEAVYIGKFNSEGLSFLNSAKDVHSYRNIQADIFLAGYATYLLNLADAAIEDRVYDPNLYSFLRQALVMMDQGNDGEVLTNIFEIQILQRFGITINWQKCAVCGQTQGKFDYSSAYNGVLCEHHWDMDPRRYHAEPIAIHFIRLFSQITYDKIQTIELKAETKKAIRQTIDALYEEYVGVHLKSKKFIDQMGTWENMLQPQKSEPET</sequence>
<dbReference type="InterPro" id="IPR042242">
    <property type="entry name" value="RecO_C"/>
</dbReference>
<dbReference type="SUPFAM" id="SSF57863">
    <property type="entry name" value="ArfGap/RecO-like zinc finger"/>
    <property type="match status" value="1"/>
</dbReference>
<comment type="similarity">
    <text evidence="1 7">Belongs to the RecO family.</text>
</comment>
<dbReference type="InterPro" id="IPR012340">
    <property type="entry name" value="NA-bd_OB-fold"/>
</dbReference>
<evidence type="ECO:0000256" key="1">
    <source>
        <dbReference type="ARBA" id="ARBA00007452"/>
    </source>
</evidence>
<dbReference type="SUPFAM" id="SSF50249">
    <property type="entry name" value="Nucleic acid-binding proteins"/>
    <property type="match status" value="1"/>
</dbReference>
<protein>
    <recommendedName>
        <fullName evidence="2 7">DNA repair protein RecO</fullName>
    </recommendedName>
    <alternativeName>
        <fullName evidence="6 7">Recombination protein O</fullName>
    </alternativeName>
</protein>
<evidence type="ECO:0000313" key="10">
    <source>
        <dbReference type="Proteomes" id="UP000782705"/>
    </source>
</evidence>
<evidence type="ECO:0000256" key="4">
    <source>
        <dbReference type="ARBA" id="ARBA00023172"/>
    </source>
</evidence>
<evidence type="ECO:0000256" key="7">
    <source>
        <dbReference type="HAMAP-Rule" id="MF_00201"/>
    </source>
</evidence>
<keyword evidence="5 7" id="KW-0234">DNA repair</keyword>
<dbReference type="Proteomes" id="UP000782705">
    <property type="component" value="Unassembled WGS sequence"/>
</dbReference>
<accession>A0ABQ6Z289</accession>
<dbReference type="InterPro" id="IPR037278">
    <property type="entry name" value="ARFGAP/RecO"/>
</dbReference>
<proteinExistence type="inferred from homology"/>
<dbReference type="PANTHER" id="PTHR33991">
    <property type="entry name" value="DNA REPAIR PROTEIN RECO"/>
    <property type="match status" value="1"/>
</dbReference>
<evidence type="ECO:0000256" key="2">
    <source>
        <dbReference type="ARBA" id="ARBA00021310"/>
    </source>
</evidence>
<comment type="function">
    <text evidence="7">Involved in DNA repair and RecF pathway recombination.</text>
</comment>
<dbReference type="Pfam" id="PF02565">
    <property type="entry name" value="RecO_C"/>
    <property type="match status" value="1"/>
</dbReference>
<dbReference type="InterPro" id="IPR022572">
    <property type="entry name" value="DNA_rep/recomb_RecO_N"/>
</dbReference>
<name>A0ABQ6Z289_9ENTE</name>
<dbReference type="HAMAP" id="MF_00201">
    <property type="entry name" value="RecO"/>
    <property type="match status" value="1"/>
</dbReference>
<evidence type="ECO:0000313" key="9">
    <source>
        <dbReference type="EMBL" id="KAF1305547.1"/>
    </source>
</evidence>
<dbReference type="EMBL" id="MAEL01000014">
    <property type="protein sequence ID" value="KAF1305547.1"/>
    <property type="molecule type" value="Genomic_DNA"/>
</dbReference>
<organism evidence="9 10">
    <name type="scientific">Candidatus Enterococcus willemsii</name>
    <dbReference type="NCBI Taxonomy" id="1857215"/>
    <lineage>
        <taxon>Bacteria</taxon>
        <taxon>Bacillati</taxon>
        <taxon>Bacillota</taxon>
        <taxon>Bacilli</taxon>
        <taxon>Lactobacillales</taxon>
        <taxon>Enterococcaceae</taxon>
        <taxon>Enterococcus</taxon>
    </lineage>
</organism>
<evidence type="ECO:0000256" key="3">
    <source>
        <dbReference type="ARBA" id="ARBA00022763"/>
    </source>
</evidence>
<keyword evidence="3 7" id="KW-0227">DNA damage</keyword>
<evidence type="ECO:0000256" key="5">
    <source>
        <dbReference type="ARBA" id="ARBA00023204"/>
    </source>
</evidence>
<dbReference type="Gene3D" id="1.20.1440.120">
    <property type="entry name" value="Recombination protein O, C-terminal domain"/>
    <property type="match status" value="1"/>
</dbReference>
<dbReference type="Gene3D" id="2.40.50.140">
    <property type="entry name" value="Nucleic acid-binding proteins"/>
    <property type="match status" value="1"/>
</dbReference>
<dbReference type="InterPro" id="IPR003717">
    <property type="entry name" value="RecO"/>
</dbReference>
<keyword evidence="4 7" id="KW-0233">DNA recombination</keyword>
<keyword evidence="10" id="KW-1185">Reference proteome</keyword>
<dbReference type="PANTHER" id="PTHR33991:SF1">
    <property type="entry name" value="DNA REPAIR PROTEIN RECO"/>
    <property type="match status" value="1"/>
</dbReference>
<comment type="caution">
    <text evidence="9">The sequence shown here is derived from an EMBL/GenBank/DDBJ whole genome shotgun (WGS) entry which is preliminary data.</text>
</comment>
<reference evidence="9 10" key="1">
    <citation type="submission" date="2016-06" db="EMBL/GenBank/DDBJ databases">
        <title>Four novel species of enterococci isolated from chicken manure.</title>
        <authorList>
            <person name="Van Tyne D."/>
        </authorList>
    </citation>
    <scope>NUCLEOTIDE SEQUENCE [LARGE SCALE GENOMIC DNA]</scope>
    <source>
        <strain evidence="9 10">CU12B</strain>
    </source>
</reference>